<reference evidence="2" key="1">
    <citation type="journal article" date="2020" name="Nature">
        <title>Giant virus diversity and host interactions through global metagenomics.</title>
        <authorList>
            <person name="Schulz F."/>
            <person name="Roux S."/>
            <person name="Paez-Espino D."/>
            <person name="Jungbluth S."/>
            <person name="Walsh D.A."/>
            <person name="Denef V.J."/>
            <person name="McMahon K.D."/>
            <person name="Konstantinidis K.T."/>
            <person name="Eloe-Fadrosh E.A."/>
            <person name="Kyrpides N.C."/>
            <person name="Woyke T."/>
        </authorList>
    </citation>
    <scope>NUCLEOTIDE SEQUENCE</scope>
    <source>
        <strain evidence="2">GVMAG-M-3300023184-68</strain>
    </source>
</reference>
<evidence type="ECO:0000259" key="1">
    <source>
        <dbReference type="Pfam" id="PF25072"/>
    </source>
</evidence>
<proteinExistence type="predicted"/>
<dbReference type="Pfam" id="PF25072">
    <property type="entry name" value="DUF7796"/>
    <property type="match status" value="1"/>
</dbReference>
<accession>A0A6C0IBF5</accession>
<sequence length="217" mass="25769">MKIAILFSGRINRYQEHYENILTNIVQNNDADFFLSHSPECVEDIEKFCTIYRPKTVNNDPIHYGDLSSYTCHPQSNSHNVMCMWVNRQRVFQDMRDYMIKNNVWYDLVVCTRLDTWCYEALNLSKYDNLSDTEIYVPNGCDWGGLNDQLAFGNYYAMEKYMMLYSNMRPILDILMTSIGYYGPEPILKVNIELNELTVHRFPLYYKLINGKMYHHP</sequence>
<name>A0A6C0IBF5_9ZZZZ</name>
<organism evidence="2">
    <name type="scientific">viral metagenome</name>
    <dbReference type="NCBI Taxonomy" id="1070528"/>
    <lineage>
        <taxon>unclassified sequences</taxon>
        <taxon>metagenomes</taxon>
        <taxon>organismal metagenomes</taxon>
    </lineage>
</organism>
<feature type="domain" description="DUF7796" evidence="1">
    <location>
        <begin position="95"/>
        <end position="159"/>
    </location>
</feature>
<dbReference type="EMBL" id="MN740153">
    <property type="protein sequence ID" value="QHT90371.1"/>
    <property type="molecule type" value="Genomic_DNA"/>
</dbReference>
<dbReference type="InterPro" id="IPR056698">
    <property type="entry name" value="DUF7796"/>
</dbReference>
<protein>
    <recommendedName>
        <fullName evidence="1">DUF7796 domain-containing protein</fullName>
    </recommendedName>
</protein>
<dbReference type="AlphaFoldDB" id="A0A6C0IBF5"/>
<evidence type="ECO:0000313" key="2">
    <source>
        <dbReference type="EMBL" id="QHT90371.1"/>
    </source>
</evidence>